<feature type="domain" description="Signal transduction histidine kinase HWE region" evidence="9">
    <location>
        <begin position="368"/>
        <end position="456"/>
    </location>
</feature>
<keyword evidence="7" id="KW-0067">ATP-binding</keyword>
<evidence type="ECO:0000313" key="11">
    <source>
        <dbReference type="Proteomes" id="UP000001353"/>
    </source>
</evidence>
<keyword evidence="3" id="KW-0597">Phosphoprotein</keyword>
<keyword evidence="4" id="KW-0808">Transferase</keyword>
<dbReference type="InterPro" id="IPR036890">
    <property type="entry name" value="HATPase_C_sf"/>
</dbReference>
<evidence type="ECO:0000313" key="10">
    <source>
        <dbReference type="EMBL" id="AEI92145.1"/>
    </source>
</evidence>
<proteinExistence type="predicted"/>
<dbReference type="Proteomes" id="UP000001353">
    <property type="component" value="Chromosome"/>
</dbReference>
<evidence type="ECO:0000256" key="8">
    <source>
        <dbReference type="SAM" id="Phobius"/>
    </source>
</evidence>
<dbReference type="GO" id="GO:0005524">
    <property type="term" value="F:ATP binding"/>
    <property type="evidence" value="ECO:0007669"/>
    <property type="project" value="UniProtKB-KW"/>
</dbReference>
<organism evidence="10 11">
    <name type="scientific">Roseobacter litoralis (strain ATCC 49566 / DSM 6996 / JCM 21268 / NBRC 15278 / OCh 149)</name>
    <dbReference type="NCBI Taxonomy" id="391595"/>
    <lineage>
        <taxon>Bacteria</taxon>
        <taxon>Pseudomonadati</taxon>
        <taxon>Pseudomonadota</taxon>
        <taxon>Alphaproteobacteria</taxon>
        <taxon>Rhodobacterales</taxon>
        <taxon>Roseobacteraceae</taxon>
        <taxon>Roseobacter</taxon>
    </lineage>
</organism>
<dbReference type="EC" id="2.7.13.3" evidence="2"/>
<evidence type="ECO:0000256" key="2">
    <source>
        <dbReference type="ARBA" id="ARBA00012438"/>
    </source>
</evidence>
<name>F7ZER4_ROSLO</name>
<evidence type="ECO:0000256" key="7">
    <source>
        <dbReference type="ARBA" id="ARBA00022840"/>
    </source>
</evidence>
<dbReference type="SMART" id="SM00911">
    <property type="entry name" value="HWE_HK"/>
    <property type="match status" value="1"/>
</dbReference>
<dbReference type="KEGG" id="rli:RLO149_c001130"/>
<dbReference type="HOGENOM" id="CLU_024378_1_0_5"/>
<evidence type="ECO:0000256" key="6">
    <source>
        <dbReference type="ARBA" id="ARBA00022777"/>
    </source>
</evidence>
<dbReference type="Gene3D" id="3.30.450.20">
    <property type="entry name" value="PAS domain"/>
    <property type="match status" value="1"/>
</dbReference>
<protein>
    <recommendedName>
        <fullName evidence="2">histidine kinase</fullName>
        <ecNumber evidence="2">2.7.13.3</ecNumber>
    </recommendedName>
</protein>
<keyword evidence="11" id="KW-1185">Reference proteome</keyword>
<evidence type="ECO:0000256" key="3">
    <source>
        <dbReference type="ARBA" id="ARBA00022553"/>
    </source>
</evidence>
<dbReference type="InterPro" id="IPR011495">
    <property type="entry name" value="Sig_transdc_His_kin_sub2_dim/P"/>
</dbReference>
<evidence type="ECO:0000256" key="5">
    <source>
        <dbReference type="ARBA" id="ARBA00022741"/>
    </source>
</evidence>
<keyword evidence="5" id="KW-0547">Nucleotide-binding</keyword>
<comment type="catalytic activity">
    <reaction evidence="1">
        <text>ATP + protein L-histidine = ADP + protein N-phospho-L-histidine.</text>
        <dbReference type="EC" id="2.7.13.3"/>
    </reaction>
</comment>
<gene>
    <name evidence="10" type="ordered locus">RLO149_c001130</name>
</gene>
<accession>F7ZER4</accession>
<dbReference type="Pfam" id="PF07568">
    <property type="entry name" value="HisKA_2"/>
    <property type="match status" value="1"/>
</dbReference>
<evidence type="ECO:0000256" key="1">
    <source>
        <dbReference type="ARBA" id="ARBA00000085"/>
    </source>
</evidence>
<dbReference type="STRING" id="391595.RLO149_c001130"/>
<dbReference type="eggNOG" id="COG3920">
    <property type="taxonomic scope" value="Bacteria"/>
</dbReference>
<feature type="transmembrane region" description="Helical" evidence="8">
    <location>
        <begin position="12"/>
        <end position="33"/>
    </location>
</feature>
<keyword evidence="6 10" id="KW-0418">Kinase</keyword>
<dbReference type="GO" id="GO:0004673">
    <property type="term" value="F:protein histidine kinase activity"/>
    <property type="evidence" value="ECO:0007669"/>
    <property type="project" value="UniProtKB-EC"/>
</dbReference>
<dbReference type="SUPFAM" id="SSF55874">
    <property type="entry name" value="ATPase domain of HSP90 chaperone/DNA topoisomerase II/histidine kinase"/>
    <property type="match status" value="1"/>
</dbReference>
<dbReference type="AlphaFoldDB" id="F7ZER4"/>
<evidence type="ECO:0000259" key="9">
    <source>
        <dbReference type="SMART" id="SM00911"/>
    </source>
</evidence>
<keyword evidence="8" id="KW-0812">Transmembrane</keyword>
<dbReference type="EMBL" id="CP002623">
    <property type="protein sequence ID" value="AEI92145.1"/>
    <property type="molecule type" value="Genomic_DNA"/>
</dbReference>
<feature type="transmembrane region" description="Helical" evidence="8">
    <location>
        <begin position="277"/>
        <end position="304"/>
    </location>
</feature>
<reference evidence="10 11" key="1">
    <citation type="journal article" date="2011" name="BMC Genomics">
        <title>Comparative genome analysis and genome-guided physiological analysis of Roseobacter litoralis.</title>
        <authorList>
            <person name="Kalhoefer D."/>
            <person name="Thole S."/>
            <person name="Voget S."/>
            <person name="Lehmann R."/>
            <person name="Liesegang H."/>
            <person name="Wollher A."/>
            <person name="Daniel R."/>
            <person name="Simon M."/>
            <person name="Brinkhoff T."/>
        </authorList>
    </citation>
    <scope>NUCLEOTIDE SEQUENCE [LARGE SCALE GENOMIC DNA]</scope>
    <source>
        <strain evidence="11">ATCC 49566 / DSM 6996 / JCM 21268 / NBRC 15278 / OCh 149</strain>
    </source>
</reference>
<keyword evidence="8" id="KW-0472">Membrane</keyword>
<sequence>MIFQDRFARFGLAPRAMILVTVALLPLGLIALWQTDRIMKGEREAASRVLLVVTEKAAARERQIIERAIGTAAALGNTAQSLSDQPQLCAQTMRNFERGSAFYSFVGFVGADGYTGCGSVLRTAVADNDSLVMLMDSERPGLYVKRNPEMPEDSVLVVATPVFQNGTYAGHLRLHIPHVGFEPTADNLDGERPLGLVTFNENGEILTSERILKRARSLLPDGVLLTDLISNDPYTFTAQSTLGEERVYAVVPLVDGNAYALGTWDIDTSLLQSDAPYWRTIILAVLMWSASLLVIFLIMQLLVIRGIQRLRGQLRDFRDDRFLPIGDITARGELYELEAEFREMSGMILRDEAQLENAVHEKNVLLKEVHHRVKNNLQLINSIINMILRGARSDETKLVVRRLQDRIMALASVHRSIYQAQSMDRVDAAEIVREIVNQGVAIGLPRDSSVEVDVDLSPVALYPDQAMPLSMFVSEAVTNALKYVGSDTPRITVSLKNGAIGASDGDTHVTLIVANTTDAAIDDVEGTGLGSRLLRAFASQLEGELTTSDADGTFTLQLVFGVSQFEPEDEDMAQAAE</sequence>
<dbReference type="PANTHER" id="PTHR41523">
    <property type="entry name" value="TWO-COMPONENT SYSTEM SENSOR PROTEIN"/>
    <property type="match status" value="1"/>
</dbReference>
<evidence type="ECO:0000256" key="4">
    <source>
        <dbReference type="ARBA" id="ARBA00022679"/>
    </source>
</evidence>
<dbReference type="InterPro" id="IPR011102">
    <property type="entry name" value="Sig_transdc_His_kinase_HWE"/>
</dbReference>
<keyword evidence="8" id="KW-1133">Transmembrane helix</keyword>
<dbReference type="PANTHER" id="PTHR41523:SF8">
    <property type="entry name" value="ETHYLENE RESPONSE SENSOR PROTEIN"/>
    <property type="match status" value="1"/>
</dbReference>
<dbReference type="Gene3D" id="3.30.565.10">
    <property type="entry name" value="Histidine kinase-like ATPase, C-terminal domain"/>
    <property type="match status" value="1"/>
</dbReference>